<dbReference type="PROSITE" id="PS00409">
    <property type="entry name" value="PROKAR_NTER_METHYL"/>
    <property type="match status" value="1"/>
</dbReference>
<evidence type="ECO:0000256" key="1">
    <source>
        <dbReference type="SAM" id="Phobius"/>
    </source>
</evidence>
<organism evidence="2">
    <name type="scientific">mine drainage metagenome</name>
    <dbReference type="NCBI Taxonomy" id="410659"/>
    <lineage>
        <taxon>unclassified sequences</taxon>
        <taxon>metagenomes</taxon>
        <taxon>ecological metagenomes</taxon>
    </lineage>
</organism>
<accession>T1AX99</accession>
<reference evidence="2" key="1">
    <citation type="submission" date="2013-08" db="EMBL/GenBank/DDBJ databases">
        <authorList>
            <person name="Mendez C."/>
            <person name="Richter M."/>
            <person name="Ferrer M."/>
            <person name="Sanchez J."/>
        </authorList>
    </citation>
    <scope>NUCLEOTIDE SEQUENCE</scope>
</reference>
<keyword evidence="1" id="KW-0472">Membrane</keyword>
<dbReference type="GO" id="GO:0043683">
    <property type="term" value="P:type IV pilus assembly"/>
    <property type="evidence" value="ECO:0007669"/>
    <property type="project" value="InterPro"/>
</dbReference>
<name>T1AX99_9ZZZZ</name>
<sequence length="277" mass="29927">MTRPMTIRGLSLIELLIAMALTLFLVLGLATVYFSNEEGSVAQRAEATLDDNVRLAVTLLTTDIRQAGYRWNLSVPTSQLFTIIPDNEADPVAFLATPSNPLIIGTWHGSPAPPYGLAVSFQSDGTLSNCLGQLIPMGSIATDEWKVDVSTDQLECRSRITTVSGNAFGSYVPLVNNVEYMMVRFGIDSLGDGSVTGYVSPSKVVTYSEIQAVEIALLMASGDAALPQGDLGDVLPIPTQKNYNLLGYTLTNWPATPDRYLRVVVVRDIALQNLIPD</sequence>
<reference evidence="2" key="2">
    <citation type="journal article" date="2014" name="ISME J.">
        <title>Microbial stratification in low pH oxic and suboxic macroscopic growths along an acid mine drainage.</title>
        <authorList>
            <person name="Mendez-Garcia C."/>
            <person name="Mesa V."/>
            <person name="Sprenger R.R."/>
            <person name="Richter M."/>
            <person name="Diez M.S."/>
            <person name="Solano J."/>
            <person name="Bargiela R."/>
            <person name="Golyshina O.V."/>
            <person name="Manteca A."/>
            <person name="Ramos J.L."/>
            <person name="Gallego J.R."/>
            <person name="Llorente I."/>
            <person name="Martins Dos Santos V.A."/>
            <person name="Jensen O.N."/>
            <person name="Pelaez A.I."/>
            <person name="Sanchez J."/>
            <person name="Ferrer M."/>
        </authorList>
    </citation>
    <scope>NUCLEOTIDE SEQUENCE</scope>
</reference>
<protein>
    <submittedName>
        <fullName evidence="2">Type 4 fimbrial biogenesis transmembrane pilW-related protein (PilW)</fullName>
    </submittedName>
</protein>
<dbReference type="InterPro" id="IPR032092">
    <property type="entry name" value="PilW"/>
</dbReference>
<comment type="caution">
    <text evidence="2">The sequence shown here is derived from an EMBL/GenBank/DDBJ whole genome shotgun (WGS) entry which is preliminary data.</text>
</comment>
<dbReference type="InterPro" id="IPR012902">
    <property type="entry name" value="N_methyl_site"/>
</dbReference>
<dbReference type="Pfam" id="PF16074">
    <property type="entry name" value="PilW"/>
    <property type="match status" value="1"/>
</dbReference>
<keyword evidence="1" id="KW-1133">Transmembrane helix</keyword>
<keyword evidence="1 2" id="KW-0812">Transmembrane</keyword>
<evidence type="ECO:0000313" key="2">
    <source>
        <dbReference type="EMBL" id="EQD65261.1"/>
    </source>
</evidence>
<proteinExistence type="predicted"/>
<feature type="transmembrane region" description="Helical" evidence="1">
    <location>
        <begin position="12"/>
        <end position="34"/>
    </location>
</feature>
<gene>
    <name evidence="2" type="ORF">B1B_06419</name>
</gene>
<dbReference type="EMBL" id="AUZY01004072">
    <property type="protein sequence ID" value="EQD65261.1"/>
    <property type="molecule type" value="Genomic_DNA"/>
</dbReference>
<dbReference type="AlphaFoldDB" id="T1AX99"/>